<keyword evidence="9" id="KW-1185">Reference proteome</keyword>
<dbReference type="InterPro" id="IPR006671">
    <property type="entry name" value="Cyclin_N"/>
</dbReference>
<dbReference type="GO" id="GO:0051301">
    <property type="term" value="P:cell division"/>
    <property type="evidence" value="ECO:0007669"/>
    <property type="project" value="UniProtKB-KW"/>
</dbReference>
<evidence type="ECO:0000313" key="9">
    <source>
        <dbReference type="Proteomes" id="UP000250235"/>
    </source>
</evidence>
<comment type="similarity">
    <text evidence="1">Belongs to the cyclin family. Cyclin D subfamily.</text>
</comment>
<dbReference type="AlphaFoldDB" id="A0A2Z7AFT6"/>
<evidence type="ECO:0000259" key="7">
    <source>
        <dbReference type="SMART" id="SM01332"/>
    </source>
</evidence>
<keyword evidence="4" id="KW-0131">Cell cycle</keyword>
<evidence type="ECO:0000256" key="2">
    <source>
        <dbReference type="ARBA" id="ARBA00022618"/>
    </source>
</evidence>
<keyword evidence="3 5" id="KW-0195">Cyclin</keyword>
<dbReference type="Pfam" id="PF02984">
    <property type="entry name" value="Cyclin_C"/>
    <property type="match status" value="1"/>
</dbReference>
<proteinExistence type="inferred from homology"/>
<reference evidence="8 9" key="1">
    <citation type="journal article" date="2015" name="Proc. Natl. Acad. Sci. U.S.A.">
        <title>The resurrection genome of Boea hygrometrica: A blueprint for survival of dehydration.</title>
        <authorList>
            <person name="Xiao L."/>
            <person name="Yang G."/>
            <person name="Zhang L."/>
            <person name="Yang X."/>
            <person name="Zhao S."/>
            <person name="Ji Z."/>
            <person name="Zhou Q."/>
            <person name="Hu M."/>
            <person name="Wang Y."/>
            <person name="Chen M."/>
            <person name="Xu Y."/>
            <person name="Jin H."/>
            <person name="Xiao X."/>
            <person name="Hu G."/>
            <person name="Bao F."/>
            <person name="Hu Y."/>
            <person name="Wan P."/>
            <person name="Li L."/>
            <person name="Deng X."/>
            <person name="Kuang T."/>
            <person name="Xiang C."/>
            <person name="Zhu J.K."/>
            <person name="Oliver M.J."/>
            <person name="He Y."/>
        </authorList>
    </citation>
    <scope>NUCLEOTIDE SEQUENCE [LARGE SCALE GENOMIC DNA]</scope>
    <source>
        <strain evidence="9">cv. XS01</strain>
    </source>
</reference>
<dbReference type="Proteomes" id="UP000250235">
    <property type="component" value="Unassembled WGS sequence"/>
</dbReference>
<organism evidence="8 9">
    <name type="scientific">Dorcoceras hygrometricum</name>
    <dbReference type="NCBI Taxonomy" id="472368"/>
    <lineage>
        <taxon>Eukaryota</taxon>
        <taxon>Viridiplantae</taxon>
        <taxon>Streptophyta</taxon>
        <taxon>Embryophyta</taxon>
        <taxon>Tracheophyta</taxon>
        <taxon>Spermatophyta</taxon>
        <taxon>Magnoliopsida</taxon>
        <taxon>eudicotyledons</taxon>
        <taxon>Gunneridae</taxon>
        <taxon>Pentapetalae</taxon>
        <taxon>asterids</taxon>
        <taxon>lamiids</taxon>
        <taxon>Lamiales</taxon>
        <taxon>Gesneriaceae</taxon>
        <taxon>Didymocarpoideae</taxon>
        <taxon>Trichosporeae</taxon>
        <taxon>Loxocarpinae</taxon>
        <taxon>Dorcoceras</taxon>
    </lineage>
</organism>
<dbReference type="SMART" id="SM00385">
    <property type="entry name" value="CYCLIN"/>
    <property type="match status" value="1"/>
</dbReference>
<dbReference type="Gene3D" id="1.10.472.10">
    <property type="entry name" value="Cyclin-like"/>
    <property type="match status" value="2"/>
</dbReference>
<dbReference type="OrthoDB" id="306099at2759"/>
<dbReference type="Pfam" id="PF00134">
    <property type="entry name" value="Cyclin_N"/>
    <property type="match status" value="1"/>
</dbReference>
<evidence type="ECO:0000259" key="6">
    <source>
        <dbReference type="SMART" id="SM00385"/>
    </source>
</evidence>
<dbReference type="FunFam" id="1.10.472.10:FF:000040">
    <property type="entry name" value="D6-type cyclin"/>
    <property type="match status" value="1"/>
</dbReference>
<dbReference type="InterPro" id="IPR004367">
    <property type="entry name" value="Cyclin_C-dom"/>
</dbReference>
<keyword evidence="2" id="KW-0132">Cell division</keyword>
<name>A0A2Z7AFT6_9LAMI</name>
<evidence type="ECO:0000256" key="4">
    <source>
        <dbReference type="ARBA" id="ARBA00023306"/>
    </source>
</evidence>
<evidence type="ECO:0008006" key="10">
    <source>
        <dbReference type="Google" id="ProtNLM"/>
    </source>
</evidence>
<feature type="domain" description="Cyclin C-terminal" evidence="7">
    <location>
        <begin position="147"/>
        <end position="282"/>
    </location>
</feature>
<protein>
    <recommendedName>
        <fullName evidence="10">Cyclin-like domain-containing protein</fullName>
    </recommendedName>
</protein>
<evidence type="ECO:0000313" key="8">
    <source>
        <dbReference type="EMBL" id="KZV20516.1"/>
    </source>
</evidence>
<sequence length="282" mass="31804">MELDLHNPLTIHQFDGGVLSLFANESEHMPSPISFQSSELRFAVRRRAISLISHAKFSYKLDPLLVYLAVNYIDRFISKHVILEKRPWISHILVVACLSLAAKMRNSDLSVILTDLSREEGFDFDARSVQRMESIILATLQWRMRSITPFSFLRYFLSFLEIEDSSLTQALIHRASDIIFNVQHVLKILEYNPSTIAASALLCAIQDLMPQRISFSLSAISSCEYLNQDRLLECLGSMQEIVAAECAEPNPRASESCTLTPTSVLDRQCGDKTAASSKSPHH</sequence>
<dbReference type="InterPro" id="IPR013763">
    <property type="entry name" value="Cyclin-like_dom"/>
</dbReference>
<evidence type="ECO:0000256" key="3">
    <source>
        <dbReference type="ARBA" id="ARBA00023127"/>
    </source>
</evidence>
<gene>
    <name evidence="8" type="ORF">F511_21030</name>
</gene>
<dbReference type="SMART" id="SM01332">
    <property type="entry name" value="Cyclin_C"/>
    <property type="match status" value="1"/>
</dbReference>
<feature type="domain" description="Cyclin-like" evidence="6">
    <location>
        <begin position="50"/>
        <end position="138"/>
    </location>
</feature>
<dbReference type="CDD" id="cd20544">
    <property type="entry name" value="CYCLIN_AtCycD-like_rpt2"/>
    <property type="match status" value="1"/>
</dbReference>
<dbReference type="FunFam" id="1.10.472.10:FF:000060">
    <property type="entry name" value="D6-type cyclin"/>
    <property type="match status" value="1"/>
</dbReference>
<dbReference type="SUPFAM" id="SSF47954">
    <property type="entry name" value="Cyclin-like"/>
    <property type="match status" value="2"/>
</dbReference>
<dbReference type="PANTHER" id="PTHR10177">
    <property type="entry name" value="CYCLINS"/>
    <property type="match status" value="1"/>
</dbReference>
<evidence type="ECO:0000256" key="5">
    <source>
        <dbReference type="RuleBase" id="RU000383"/>
    </source>
</evidence>
<dbReference type="InterPro" id="IPR039361">
    <property type="entry name" value="Cyclin"/>
</dbReference>
<accession>A0A2Z7AFT6</accession>
<dbReference type="EMBL" id="KV015623">
    <property type="protein sequence ID" value="KZV20516.1"/>
    <property type="molecule type" value="Genomic_DNA"/>
</dbReference>
<dbReference type="InterPro" id="IPR036915">
    <property type="entry name" value="Cyclin-like_sf"/>
</dbReference>
<evidence type="ECO:0000256" key="1">
    <source>
        <dbReference type="ARBA" id="ARBA00009065"/>
    </source>
</evidence>